<evidence type="ECO:0000256" key="1">
    <source>
        <dbReference type="SAM" id="MobiDB-lite"/>
    </source>
</evidence>
<accession>A0AAD7JKH2</accession>
<name>A0AAD7JKH2_9AGAR</name>
<reference evidence="2" key="1">
    <citation type="submission" date="2023-03" db="EMBL/GenBank/DDBJ databases">
        <title>Massive genome expansion in bonnet fungi (Mycena s.s.) driven by repeated elements and novel gene families across ecological guilds.</title>
        <authorList>
            <consortium name="Lawrence Berkeley National Laboratory"/>
            <person name="Harder C.B."/>
            <person name="Miyauchi S."/>
            <person name="Viragh M."/>
            <person name="Kuo A."/>
            <person name="Thoen E."/>
            <person name="Andreopoulos B."/>
            <person name="Lu D."/>
            <person name="Skrede I."/>
            <person name="Drula E."/>
            <person name="Henrissat B."/>
            <person name="Morin E."/>
            <person name="Kohler A."/>
            <person name="Barry K."/>
            <person name="LaButti K."/>
            <person name="Morin E."/>
            <person name="Salamov A."/>
            <person name="Lipzen A."/>
            <person name="Mereny Z."/>
            <person name="Hegedus B."/>
            <person name="Baldrian P."/>
            <person name="Stursova M."/>
            <person name="Weitz H."/>
            <person name="Taylor A."/>
            <person name="Grigoriev I.V."/>
            <person name="Nagy L.G."/>
            <person name="Martin F."/>
            <person name="Kauserud H."/>
        </authorList>
    </citation>
    <scope>NUCLEOTIDE SEQUENCE</scope>
    <source>
        <strain evidence="2">CBHHK188m</strain>
    </source>
</reference>
<feature type="compositionally biased region" description="Basic and acidic residues" evidence="1">
    <location>
        <begin position="29"/>
        <end position="63"/>
    </location>
</feature>
<dbReference type="Proteomes" id="UP001215280">
    <property type="component" value="Unassembled WGS sequence"/>
</dbReference>
<dbReference type="AlphaFoldDB" id="A0AAD7JKH2"/>
<organism evidence="2 3">
    <name type="scientific">Mycena maculata</name>
    <dbReference type="NCBI Taxonomy" id="230809"/>
    <lineage>
        <taxon>Eukaryota</taxon>
        <taxon>Fungi</taxon>
        <taxon>Dikarya</taxon>
        <taxon>Basidiomycota</taxon>
        <taxon>Agaricomycotina</taxon>
        <taxon>Agaricomycetes</taxon>
        <taxon>Agaricomycetidae</taxon>
        <taxon>Agaricales</taxon>
        <taxon>Marasmiineae</taxon>
        <taxon>Mycenaceae</taxon>
        <taxon>Mycena</taxon>
    </lineage>
</organism>
<feature type="compositionally biased region" description="Acidic residues" evidence="1">
    <location>
        <begin position="87"/>
        <end position="109"/>
    </location>
</feature>
<evidence type="ECO:0000313" key="3">
    <source>
        <dbReference type="Proteomes" id="UP001215280"/>
    </source>
</evidence>
<proteinExistence type="predicted"/>
<keyword evidence="3" id="KW-1185">Reference proteome</keyword>
<feature type="compositionally biased region" description="Low complexity" evidence="1">
    <location>
        <begin position="77"/>
        <end position="86"/>
    </location>
</feature>
<protein>
    <submittedName>
        <fullName evidence="2">Uncharacterized protein</fullName>
    </submittedName>
</protein>
<dbReference type="EMBL" id="JARJLG010000034">
    <property type="protein sequence ID" value="KAJ7765831.1"/>
    <property type="molecule type" value="Genomic_DNA"/>
</dbReference>
<sequence length="172" mass="18874">MARGQAGPSRLKRAKLVESEVVEDESDAGDAHRQTEAEARYESAEAGEQQERSSEAADLRDLESGSAYYGSDRDISGEQSGASSAESGDDFDAEDEGSQYGETDYDDGIGDSAAFDVDGTDEQIDEELRSDAHIRLRDRRRENGEDSDYSPTLSEVEAEMDDWVNDPRFMGP</sequence>
<gene>
    <name evidence="2" type="ORF">DFH07DRAFT_357710</name>
</gene>
<evidence type="ECO:0000313" key="2">
    <source>
        <dbReference type="EMBL" id="KAJ7765831.1"/>
    </source>
</evidence>
<feature type="compositionally biased region" description="Basic and acidic residues" evidence="1">
    <location>
        <begin position="126"/>
        <end position="144"/>
    </location>
</feature>
<comment type="caution">
    <text evidence="2">The sequence shown here is derived from an EMBL/GenBank/DDBJ whole genome shotgun (WGS) entry which is preliminary data.</text>
</comment>
<feature type="region of interest" description="Disordered" evidence="1">
    <location>
        <begin position="1"/>
        <end position="172"/>
    </location>
</feature>